<reference evidence="2 3" key="1">
    <citation type="submission" date="2023-09" db="EMBL/GenBank/DDBJ databases">
        <title>Nesidiocoris tenuis whole genome shotgun sequence.</title>
        <authorList>
            <person name="Shibata T."/>
            <person name="Shimoda M."/>
            <person name="Kobayashi T."/>
            <person name="Uehara T."/>
        </authorList>
    </citation>
    <scope>NUCLEOTIDE SEQUENCE [LARGE SCALE GENOMIC DNA]</scope>
    <source>
        <strain evidence="2 3">Japan</strain>
    </source>
</reference>
<evidence type="ECO:0000256" key="1">
    <source>
        <dbReference type="SAM" id="SignalP"/>
    </source>
</evidence>
<sequence length="318" mass="33826">MFGLTFLAVALQVAAVWGCGCECPGPILGPSDSCLGGPLVSEGVYPAGDCGPLGAISGSFGGPIGGPYIGGSDCNCAPSCVRHRLEPVVRPVVDECISHVPVVKKNIRHQEECYTRHVPVVDRVVTQQQEKIVRHVPVTQTNLRNVVECRTRHVPIVKSRTRTVVEPYTTHVPITEKYTRPVEESVTRHVPIVERRCRPIVQTNTRLVPVTERRLRPIVESCIQNVPVKRRIVKNVVEQRVRPVVGPCNCCNDELAGGALGGYPVGLGGSCGLGSLPDLSAYAGLPADAGCGYPGPSSELLPGPDCGDLAPLPSPCGC</sequence>
<protein>
    <submittedName>
        <fullName evidence="2">Uncharacterized protein</fullName>
    </submittedName>
</protein>
<accession>A0ABN7ALJ9</accession>
<feature type="signal peptide" evidence="1">
    <location>
        <begin position="1"/>
        <end position="18"/>
    </location>
</feature>
<name>A0ABN7ALJ9_9HEMI</name>
<keyword evidence="3" id="KW-1185">Reference proteome</keyword>
<gene>
    <name evidence="2" type="ORF">NTJ_05926</name>
</gene>
<feature type="chain" id="PRO_5045673671" evidence="1">
    <location>
        <begin position="19"/>
        <end position="318"/>
    </location>
</feature>
<evidence type="ECO:0000313" key="3">
    <source>
        <dbReference type="Proteomes" id="UP001307889"/>
    </source>
</evidence>
<evidence type="ECO:0000313" key="2">
    <source>
        <dbReference type="EMBL" id="BES93117.1"/>
    </source>
</evidence>
<proteinExistence type="predicted"/>
<dbReference type="EMBL" id="AP028912">
    <property type="protein sequence ID" value="BES93117.1"/>
    <property type="molecule type" value="Genomic_DNA"/>
</dbReference>
<dbReference type="Proteomes" id="UP001307889">
    <property type="component" value="Chromosome 4"/>
</dbReference>
<keyword evidence="1" id="KW-0732">Signal</keyword>
<organism evidence="2 3">
    <name type="scientific">Nesidiocoris tenuis</name>
    <dbReference type="NCBI Taxonomy" id="355587"/>
    <lineage>
        <taxon>Eukaryota</taxon>
        <taxon>Metazoa</taxon>
        <taxon>Ecdysozoa</taxon>
        <taxon>Arthropoda</taxon>
        <taxon>Hexapoda</taxon>
        <taxon>Insecta</taxon>
        <taxon>Pterygota</taxon>
        <taxon>Neoptera</taxon>
        <taxon>Paraneoptera</taxon>
        <taxon>Hemiptera</taxon>
        <taxon>Heteroptera</taxon>
        <taxon>Panheteroptera</taxon>
        <taxon>Cimicomorpha</taxon>
        <taxon>Miridae</taxon>
        <taxon>Dicyphina</taxon>
        <taxon>Nesidiocoris</taxon>
    </lineage>
</organism>